<evidence type="ECO:0000259" key="3">
    <source>
        <dbReference type="Pfam" id="PF13340"/>
    </source>
</evidence>
<dbReference type="AlphaFoldDB" id="D6U157"/>
<name>D6U157_KTERA</name>
<evidence type="ECO:0000256" key="1">
    <source>
        <dbReference type="SAM" id="MobiDB-lite"/>
    </source>
</evidence>
<feature type="domain" description="Insertion element IS402-like" evidence="3">
    <location>
        <begin position="7"/>
        <end position="80"/>
    </location>
</feature>
<evidence type="ECO:0000259" key="2">
    <source>
        <dbReference type="Pfam" id="PF01609"/>
    </source>
</evidence>
<dbReference type="PANTHER" id="PTHR30007">
    <property type="entry name" value="PHP DOMAIN PROTEIN"/>
    <property type="match status" value="1"/>
</dbReference>
<keyword evidence="5" id="KW-1185">Reference proteome</keyword>
<feature type="domain" description="Transposase IS4-like" evidence="2">
    <location>
        <begin position="96"/>
        <end position="260"/>
    </location>
</feature>
<protein>
    <submittedName>
        <fullName evidence="4">Transposase</fullName>
    </submittedName>
</protein>
<accession>D6U157</accession>
<dbReference type="InterPro" id="IPR025161">
    <property type="entry name" value="IS402-like_dom"/>
</dbReference>
<feature type="region of interest" description="Disordered" evidence="1">
    <location>
        <begin position="86"/>
        <end position="122"/>
    </location>
</feature>
<evidence type="ECO:0000313" key="4">
    <source>
        <dbReference type="EMBL" id="EFH82547.1"/>
    </source>
</evidence>
<dbReference type="Pfam" id="PF13340">
    <property type="entry name" value="DUF4096"/>
    <property type="match status" value="1"/>
</dbReference>
<dbReference type="GO" id="GO:0003677">
    <property type="term" value="F:DNA binding"/>
    <property type="evidence" value="ECO:0007669"/>
    <property type="project" value="InterPro"/>
</dbReference>
<dbReference type="InParanoid" id="D6U157"/>
<reference evidence="4 5" key="1">
    <citation type="journal article" date="2011" name="Stand. Genomic Sci.">
        <title>Non-contiguous finished genome sequence and contextual data of the filamentous soil bacterium Ktedonobacter racemifer type strain (SOSP1-21).</title>
        <authorList>
            <person name="Chang Y.J."/>
            <person name="Land M."/>
            <person name="Hauser L."/>
            <person name="Chertkov O."/>
            <person name="Del Rio T.G."/>
            <person name="Nolan M."/>
            <person name="Copeland A."/>
            <person name="Tice H."/>
            <person name="Cheng J.F."/>
            <person name="Lucas S."/>
            <person name="Han C."/>
            <person name="Goodwin L."/>
            <person name="Pitluck S."/>
            <person name="Ivanova N."/>
            <person name="Ovchinikova G."/>
            <person name="Pati A."/>
            <person name="Chen A."/>
            <person name="Palaniappan K."/>
            <person name="Mavromatis K."/>
            <person name="Liolios K."/>
            <person name="Brettin T."/>
            <person name="Fiebig A."/>
            <person name="Rohde M."/>
            <person name="Abt B."/>
            <person name="Goker M."/>
            <person name="Detter J.C."/>
            <person name="Woyke T."/>
            <person name="Bristow J."/>
            <person name="Eisen J.A."/>
            <person name="Markowitz V."/>
            <person name="Hugenholtz P."/>
            <person name="Kyrpides N.C."/>
            <person name="Klenk H.P."/>
            <person name="Lapidus A."/>
        </authorList>
    </citation>
    <scope>NUCLEOTIDE SEQUENCE [LARGE SCALE GENOMIC DNA]</scope>
    <source>
        <strain evidence="5">DSM 44963</strain>
    </source>
</reference>
<dbReference type="EMBL" id="ADVG01000004">
    <property type="protein sequence ID" value="EFH82547.1"/>
    <property type="molecule type" value="Genomic_DNA"/>
</dbReference>
<dbReference type="STRING" id="485913.Krac_3365"/>
<dbReference type="eggNOG" id="COG3293">
    <property type="taxonomic scope" value="Bacteria"/>
</dbReference>
<proteinExistence type="predicted"/>
<dbReference type="InterPro" id="IPR002559">
    <property type="entry name" value="Transposase_11"/>
</dbReference>
<organism evidence="4 5">
    <name type="scientific">Ktedonobacter racemifer DSM 44963</name>
    <dbReference type="NCBI Taxonomy" id="485913"/>
    <lineage>
        <taxon>Bacteria</taxon>
        <taxon>Bacillati</taxon>
        <taxon>Chloroflexota</taxon>
        <taxon>Ktedonobacteria</taxon>
        <taxon>Ktedonobacterales</taxon>
        <taxon>Ktedonobacteraceae</taxon>
        <taxon>Ktedonobacter</taxon>
    </lineage>
</organism>
<sequence length="287" mass="33501">MPIPRDMSDEEWAILEPLIPPARLGGRPRAVNMREIVNAILYILRSGCQWRMLPREFPPWSTVWTYFRTWCRNGSWERMHTVLREAQRKQQGREPPPSAAILDSQTVKTSQKRGARGYDGGKKINGRKRQVLVDTLGLILHLKVHTADVQDRAAVAFLQGVQARYPRLEHVWVDQGYTGSGKTWIEEHLGWSVTVVQHPPRSRGEWVPIGDINDLAHLRFEWRRLPPLHTGFRGVLPRRWVVERTFAWLTFCRRLCKDYEFLPESSESWIYASQIRLLLRRLARAPS</sequence>
<dbReference type="GO" id="GO:0006313">
    <property type="term" value="P:DNA transposition"/>
    <property type="evidence" value="ECO:0007669"/>
    <property type="project" value="InterPro"/>
</dbReference>
<dbReference type="Pfam" id="PF01609">
    <property type="entry name" value="DDE_Tnp_1"/>
    <property type="match status" value="1"/>
</dbReference>
<evidence type="ECO:0000313" key="5">
    <source>
        <dbReference type="Proteomes" id="UP000004508"/>
    </source>
</evidence>
<dbReference type="Proteomes" id="UP000004508">
    <property type="component" value="Unassembled WGS sequence"/>
</dbReference>
<gene>
    <name evidence="4" type="ORF">Krac_3365</name>
</gene>
<dbReference type="PANTHER" id="PTHR30007:SF0">
    <property type="entry name" value="TRANSPOSASE"/>
    <property type="match status" value="1"/>
</dbReference>
<dbReference type="NCBIfam" id="NF033580">
    <property type="entry name" value="transpos_IS5_3"/>
    <property type="match status" value="1"/>
</dbReference>
<dbReference type="GO" id="GO:0004803">
    <property type="term" value="F:transposase activity"/>
    <property type="evidence" value="ECO:0007669"/>
    <property type="project" value="InterPro"/>
</dbReference>
<comment type="caution">
    <text evidence="4">The sequence shown here is derived from an EMBL/GenBank/DDBJ whole genome shotgun (WGS) entry which is preliminary data.</text>
</comment>